<sequence>MLIGLGGAAITRWLDGTRSSYQKHSGVSRPFSFFLFS</sequence>
<reference evidence="1 2" key="1">
    <citation type="journal article" date="2011" name="Biochem. Biophys. Res. Commun.">
        <title>Increased number of Arginine-based salt bridges contributes to the thermotolerance of thermotolerant acetic acid bacteria, Acetobacter tropicalis SKU1100.</title>
        <authorList>
            <person name="Matsutani M."/>
            <person name="Hirakawa H."/>
            <person name="Nishikura M."/>
            <person name="Soemphol W."/>
            <person name="Ali I.A.I."/>
            <person name="Yakushi T."/>
            <person name="Matsushita K."/>
        </authorList>
    </citation>
    <scope>NUCLEOTIDE SEQUENCE [LARGE SCALE GENOMIC DNA]</scope>
    <source>
        <strain evidence="1 2">NBRC 101654</strain>
    </source>
</reference>
<dbReference type="Proteomes" id="UP000004319">
    <property type="component" value="Unassembled WGS sequence"/>
</dbReference>
<gene>
    <name evidence="1" type="ORF">ATPR_0312</name>
</gene>
<accession>F7VAB3</accession>
<proteinExistence type="predicted"/>
<name>F7VAB3_9PROT</name>
<comment type="caution">
    <text evidence="1">The sequence shown here is derived from an EMBL/GenBank/DDBJ whole genome shotgun (WGS) entry which is preliminary data.</text>
</comment>
<dbReference type="AlphaFoldDB" id="F7VAB3"/>
<protein>
    <submittedName>
        <fullName evidence="1">Uncharacterized protein</fullName>
    </submittedName>
</protein>
<dbReference type="EMBL" id="BABS01000005">
    <property type="protein sequence ID" value="GAA07308.1"/>
    <property type="molecule type" value="Genomic_DNA"/>
</dbReference>
<organism evidence="1 2">
    <name type="scientific">Acetobacter tropicalis NBRC 101654</name>
    <dbReference type="NCBI Taxonomy" id="749388"/>
    <lineage>
        <taxon>Bacteria</taxon>
        <taxon>Pseudomonadati</taxon>
        <taxon>Pseudomonadota</taxon>
        <taxon>Alphaproteobacteria</taxon>
        <taxon>Acetobacterales</taxon>
        <taxon>Acetobacteraceae</taxon>
        <taxon>Acetobacter</taxon>
    </lineage>
</organism>
<evidence type="ECO:0000313" key="1">
    <source>
        <dbReference type="EMBL" id="GAA07308.1"/>
    </source>
</evidence>
<evidence type="ECO:0000313" key="2">
    <source>
        <dbReference type="Proteomes" id="UP000004319"/>
    </source>
</evidence>